<comment type="caution">
    <text evidence="1">The sequence shown here is derived from an EMBL/GenBank/DDBJ whole genome shotgun (WGS) entry which is preliminary data.</text>
</comment>
<dbReference type="CDD" id="cd04301">
    <property type="entry name" value="NAT_SF"/>
    <property type="match status" value="1"/>
</dbReference>
<protein>
    <recommendedName>
        <fullName evidence="3">N-acetyltransferase domain-containing protein</fullName>
    </recommendedName>
</protein>
<dbReference type="Gene3D" id="3.40.630.30">
    <property type="match status" value="1"/>
</dbReference>
<dbReference type="EMBL" id="JANVFT010000043">
    <property type="protein sequence ID" value="KAJ4489770.1"/>
    <property type="molecule type" value="Genomic_DNA"/>
</dbReference>
<evidence type="ECO:0000313" key="2">
    <source>
        <dbReference type="Proteomes" id="UP001150217"/>
    </source>
</evidence>
<organism evidence="1 2">
    <name type="scientific">Lentinula lateritia</name>
    <dbReference type="NCBI Taxonomy" id="40482"/>
    <lineage>
        <taxon>Eukaryota</taxon>
        <taxon>Fungi</taxon>
        <taxon>Dikarya</taxon>
        <taxon>Basidiomycota</taxon>
        <taxon>Agaricomycotina</taxon>
        <taxon>Agaricomycetes</taxon>
        <taxon>Agaricomycetidae</taxon>
        <taxon>Agaricales</taxon>
        <taxon>Marasmiineae</taxon>
        <taxon>Omphalotaceae</taxon>
        <taxon>Lentinula</taxon>
    </lineage>
</organism>
<evidence type="ECO:0000313" key="1">
    <source>
        <dbReference type="EMBL" id="KAJ4489770.1"/>
    </source>
</evidence>
<proteinExistence type="predicted"/>
<reference evidence="1" key="1">
    <citation type="submission" date="2022-08" db="EMBL/GenBank/DDBJ databases">
        <title>A Global Phylogenomic Analysis of the Shiitake Genus Lentinula.</title>
        <authorList>
            <consortium name="DOE Joint Genome Institute"/>
            <person name="Sierra-Patev S."/>
            <person name="Min B."/>
            <person name="Naranjo-Ortiz M."/>
            <person name="Looney B."/>
            <person name="Konkel Z."/>
            <person name="Slot J.C."/>
            <person name="Sakamoto Y."/>
            <person name="Steenwyk J.L."/>
            <person name="Rokas A."/>
            <person name="Carro J."/>
            <person name="Camarero S."/>
            <person name="Ferreira P."/>
            <person name="Molpeceres G."/>
            <person name="Ruiz-Duenas F.J."/>
            <person name="Serrano A."/>
            <person name="Henrissat B."/>
            <person name="Drula E."/>
            <person name="Hughes K.W."/>
            <person name="Mata J.L."/>
            <person name="Ishikawa N.K."/>
            <person name="Vargas-Isla R."/>
            <person name="Ushijima S."/>
            <person name="Smith C.A."/>
            <person name="Ahrendt S."/>
            <person name="Andreopoulos W."/>
            <person name="He G."/>
            <person name="Labutti K."/>
            <person name="Lipzen A."/>
            <person name="Ng V."/>
            <person name="Riley R."/>
            <person name="Sandor L."/>
            <person name="Barry K."/>
            <person name="Martinez A.T."/>
            <person name="Xiao Y."/>
            <person name="Gibbons J.G."/>
            <person name="Terashima K."/>
            <person name="Grigoriev I.V."/>
            <person name="Hibbett D.S."/>
        </authorList>
    </citation>
    <scope>NUCLEOTIDE SEQUENCE</scope>
    <source>
        <strain evidence="1">RHP3577 ss4</strain>
    </source>
</reference>
<accession>A0ABQ8VEC3</accession>
<dbReference type="Proteomes" id="UP001150217">
    <property type="component" value="Unassembled WGS sequence"/>
</dbReference>
<gene>
    <name evidence="1" type="ORF">C8R41DRAFT_920474</name>
</gene>
<keyword evidence="2" id="KW-1185">Reference proteome</keyword>
<sequence>MDKGKLVYILDVTVKATFRRQGLGSKLLQSLLTSGTYVKPDSLVCCLPYPTDDMSEDFRKEDLHKVIRFYRMNHFRRIGHTRFFAFSPDSNHPSRLIAVDADDETVDDIFPFDSEPMSPEQYNATYPLYACIRDTNREYIVQKIQAFHEVDDSSLHVRDNLGFTPVFVAALKSDTNAIRKLLALDKQIDSSQNFSQMISQLMPGNTSERSQAALKEEYVTEYSLKQAIGDQDVAGQTLEINISKSANMVVRVAPAKKDGCRLAWNFVCKTLLWVLTPRKPIRIEDSTFLISLQFIPPSPFPMYPSFYRGYGAIFSPTGRLLAGETMGLDGVVSGSGFSLATVNAITRANMFKLDFPSSSFGSPVPFYLEKGGRINDVLDALTRNAKDRINDGDIDESYEHDEHWINLVKCANDEKISLVGEKIGLDPRKRWGPYLDGFREDDIDSEDGGSLDFLP</sequence>
<evidence type="ECO:0008006" key="3">
    <source>
        <dbReference type="Google" id="ProtNLM"/>
    </source>
</evidence>
<name>A0ABQ8VEC3_9AGAR</name>